<dbReference type="Pfam" id="PF17363">
    <property type="entry name" value="DUF5388"/>
    <property type="match status" value="1"/>
</dbReference>
<comment type="caution">
    <text evidence="1">The sequence shown here is derived from an EMBL/GenBank/DDBJ whole genome shotgun (WGS) entry which is preliminary data.</text>
</comment>
<dbReference type="AlphaFoldDB" id="A0A0F4KPW2"/>
<dbReference type="RefSeq" id="WP_052696353.1">
    <property type="nucleotide sequence ID" value="NZ_JBHTHW010000006.1"/>
</dbReference>
<dbReference type="PATRIC" id="fig|1218508.4.peg.1649"/>
<dbReference type="Proteomes" id="UP000033695">
    <property type="component" value="Unassembled WGS sequence"/>
</dbReference>
<gene>
    <name evidence="1" type="ORF">JG29_16030</name>
</gene>
<name>A0A0F4KPW2_9LACO</name>
<dbReference type="OrthoDB" id="2295057at2"/>
<keyword evidence="2" id="KW-1185">Reference proteome</keyword>
<accession>A0A0F4KPW2</accession>
<evidence type="ECO:0000313" key="2">
    <source>
        <dbReference type="Proteomes" id="UP000033695"/>
    </source>
</evidence>
<dbReference type="InterPro" id="IPR035528">
    <property type="entry name" value="DUF5388"/>
</dbReference>
<dbReference type="EMBL" id="JXBZ01000015">
    <property type="protein sequence ID" value="KJY48088.1"/>
    <property type="molecule type" value="Genomic_DNA"/>
</dbReference>
<protein>
    <submittedName>
        <fullName evidence="1">Uncharacterized protein</fullName>
    </submittedName>
</protein>
<dbReference type="HOGENOM" id="CLU_2246570_0_0_9"/>
<sequence length="105" mass="12015">MNDNNTYKVNGEIKLEKVSHINTNINNSKQSVPTFDVNMRVDNHTRNAVLALARATADKRTASEMVSILVESFLDNMTPSKLKIYQDFLDVLEKKDRLGYKLKNK</sequence>
<dbReference type="STRING" id="1218508.JG29_16030"/>
<organism evidence="1 2">
    <name type="scientific">Bombilactobacillus mellis</name>
    <dbReference type="NCBI Taxonomy" id="1218508"/>
    <lineage>
        <taxon>Bacteria</taxon>
        <taxon>Bacillati</taxon>
        <taxon>Bacillota</taxon>
        <taxon>Bacilli</taxon>
        <taxon>Lactobacillales</taxon>
        <taxon>Lactobacillaceae</taxon>
        <taxon>Bombilactobacillus</taxon>
    </lineage>
</organism>
<evidence type="ECO:0000313" key="1">
    <source>
        <dbReference type="EMBL" id="KJY48088.1"/>
    </source>
</evidence>
<reference evidence="1 2" key="1">
    <citation type="submission" date="2014-12" db="EMBL/GenBank/DDBJ databases">
        <title>Comparative genomics of the lactic acid bacteria isolated from the honey bee gut.</title>
        <authorList>
            <person name="Ellegaard K.M."/>
            <person name="Tamarit D."/>
            <person name="Javelind E."/>
            <person name="Olofsson T."/>
            <person name="Andersson S.G."/>
            <person name="Vasquez A."/>
        </authorList>
    </citation>
    <scope>NUCLEOTIDE SEQUENCE [LARGE SCALE GENOMIC DNA]</scope>
    <source>
        <strain evidence="1 2">Hon2</strain>
    </source>
</reference>
<proteinExistence type="predicted"/>